<dbReference type="PANTHER" id="PTHR12236:SF29">
    <property type="entry name" value="CUTICULAR PROTEIN 64AC"/>
    <property type="match status" value="1"/>
</dbReference>
<evidence type="ECO:0000256" key="1">
    <source>
        <dbReference type="ARBA" id="ARBA00022460"/>
    </source>
</evidence>
<evidence type="ECO:0000256" key="3">
    <source>
        <dbReference type="SAM" id="SignalP"/>
    </source>
</evidence>
<feature type="chain" id="PRO_5043043612" description="Cuticle protein" evidence="3">
    <location>
        <begin position="18"/>
        <end position="247"/>
    </location>
</feature>
<feature type="signal peptide" evidence="3">
    <location>
        <begin position="1"/>
        <end position="17"/>
    </location>
</feature>
<feature type="non-terminal residue" evidence="4">
    <location>
        <position position="1"/>
    </location>
</feature>
<keyword evidence="1 2" id="KW-0193">Cuticle</keyword>
<accession>A0AAN8WTX1</accession>
<proteinExistence type="predicted"/>
<evidence type="ECO:0008006" key="6">
    <source>
        <dbReference type="Google" id="ProtNLM"/>
    </source>
</evidence>
<dbReference type="PROSITE" id="PS51155">
    <property type="entry name" value="CHIT_BIND_RR_2"/>
    <property type="match status" value="1"/>
</dbReference>
<evidence type="ECO:0000313" key="4">
    <source>
        <dbReference type="EMBL" id="KAK7072256.1"/>
    </source>
</evidence>
<protein>
    <recommendedName>
        <fullName evidence="6">Cuticle protein</fullName>
    </recommendedName>
</protein>
<dbReference type="InterPro" id="IPR000618">
    <property type="entry name" value="Insect_cuticle"/>
</dbReference>
<sequence>RTHLLLHFLAGLTQITSLPHYRYGIPGNFLTPPVVPAPVSIPRVEPYDPNPTYEYAYGISDPISKVETKVESSSQNGITRGSYQYVRPDGVLQIVRYVVTPETGYQAKVEEIPGYAPPHHAPHVPAVPVAVTPTRSPVLGHVLPTTYRPRFRPLISVRSPITKVIATTAAPIVSTTLAPNPLIRNIGSPLPTSIVPVIPPTVASFRPSQLLSVTPVVNGHGAGSFGPVDNRSYVSFRSHSHSYGYKK</sequence>
<dbReference type="EMBL" id="JAXCGZ010013581">
    <property type="protein sequence ID" value="KAK7072256.1"/>
    <property type="molecule type" value="Genomic_DNA"/>
</dbReference>
<dbReference type="PANTHER" id="PTHR12236">
    <property type="entry name" value="STRUCTURAL CONTITUENT OF CUTICLE"/>
    <property type="match status" value="1"/>
</dbReference>
<dbReference type="GO" id="GO:0005615">
    <property type="term" value="C:extracellular space"/>
    <property type="evidence" value="ECO:0007669"/>
    <property type="project" value="TreeGrafter"/>
</dbReference>
<dbReference type="GO" id="GO:0042302">
    <property type="term" value="F:structural constituent of cuticle"/>
    <property type="evidence" value="ECO:0007669"/>
    <property type="project" value="UniProtKB-UniRule"/>
</dbReference>
<dbReference type="AlphaFoldDB" id="A0AAN8WTX1"/>
<dbReference type="Pfam" id="PF00379">
    <property type="entry name" value="Chitin_bind_4"/>
    <property type="match status" value="1"/>
</dbReference>
<evidence type="ECO:0000256" key="2">
    <source>
        <dbReference type="PROSITE-ProRule" id="PRU00497"/>
    </source>
</evidence>
<organism evidence="4 5">
    <name type="scientific">Halocaridina rubra</name>
    <name type="common">Hawaiian red shrimp</name>
    <dbReference type="NCBI Taxonomy" id="373956"/>
    <lineage>
        <taxon>Eukaryota</taxon>
        <taxon>Metazoa</taxon>
        <taxon>Ecdysozoa</taxon>
        <taxon>Arthropoda</taxon>
        <taxon>Crustacea</taxon>
        <taxon>Multicrustacea</taxon>
        <taxon>Malacostraca</taxon>
        <taxon>Eumalacostraca</taxon>
        <taxon>Eucarida</taxon>
        <taxon>Decapoda</taxon>
        <taxon>Pleocyemata</taxon>
        <taxon>Caridea</taxon>
        <taxon>Atyoidea</taxon>
        <taxon>Atyidae</taxon>
        <taxon>Halocaridina</taxon>
    </lineage>
</organism>
<name>A0AAN8WTX1_HALRR</name>
<dbReference type="InterPro" id="IPR051217">
    <property type="entry name" value="Insect_Cuticle_Struc_Prot"/>
</dbReference>
<evidence type="ECO:0000313" key="5">
    <source>
        <dbReference type="Proteomes" id="UP001381693"/>
    </source>
</evidence>
<keyword evidence="3" id="KW-0732">Signal</keyword>
<dbReference type="GO" id="GO:0031012">
    <property type="term" value="C:extracellular matrix"/>
    <property type="evidence" value="ECO:0007669"/>
    <property type="project" value="TreeGrafter"/>
</dbReference>
<comment type="caution">
    <text evidence="4">The sequence shown here is derived from an EMBL/GenBank/DDBJ whole genome shotgun (WGS) entry which is preliminary data.</text>
</comment>
<reference evidence="4 5" key="1">
    <citation type="submission" date="2023-11" db="EMBL/GenBank/DDBJ databases">
        <title>Halocaridina rubra genome assembly.</title>
        <authorList>
            <person name="Smith C."/>
        </authorList>
    </citation>
    <scope>NUCLEOTIDE SEQUENCE [LARGE SCALE GENOMIC DNA]</scope>
    <source>
        <strain evidence="4">EP-1</strain>
        <tissue evidence="4">Whole</tissue>
    </source>
</reference>
<keyword evidence="5" id="KW-1185">Reference proteome</keyword>
<dbReference type="Proteomes" id="UP001381693">
    <property type="component" value="Unassembled WGS sequence"/>
</dbReference>
<gene>
    <name evidence="4" type="ORF">SK128_014834</name>
</gene>